<name>A0A2K3LEJ9_TRIPR</name>
<evidence type="ECO:0000313" key="1">
    <source>
        <dbReference type="EMBL" id="PNX76969.1"/>
    </source>
</evidence>
<protein>
    <submittedName>
        <fullName evidence="1">Uncharacterized protein</fullName>
    </submittedName>
</protein>
<comment type="caution">
    <text evidence="1">The sequence shown here is derived from an EMBL/GenBank/DDBJ whole genome shotgun (WGS) entry which is preliminary data.</text>
</comment>
<reference evidence="1 2" key="2">
    <citation type="journal article" date="2017" name="Front. Plant Sci.">
        <title>Gene Classification and Mining of Molecular Markers Useful in Red Clover (Trifolium pratense) Breeding.</title>
        <authorList>
            <person name="Istvanek J."/>
            <person name="Dluhosova J."/>
            <person name="Dluhos P."/>
            <person name="Patkova L."/>
            <person name="Nedelnik J."/>
            <person name="Repkova J."/>
        </authorList>
    </citation>
    <scope>NUCLEOTIDE SEQUENCE [LARGE SCALE GENOMIC DNA]</scope>
    <source>
        <strain evidence="2">cv. Tatra</strain>
        <tissue evidence="1">Young leaves</tissue>
    </source>
</reference>
<gene>
    <name evidence="1" type="ORF">L195_g032929</name>
</gene>
<feature type="non-terminal residue" evidence="1">
    <location>
        <position position="1"/>
    </location>
</feature>
<organism evidence="1 2">
    <name type="scientific">Trifolium pratense</name>
    <name type="common">Red clover</name>
    <dbReference type="NCBI Taxonomy" id="57577"/>
    <lineage>
        <taxon>Eukaryota</taxon>
        <taxon>Viridiplantae</taxon>
        <taxon>Streptophyta</taxon>
        <taxon>Embryophyta</taxon>
        <taxon>Tracheophyta</taxon>
        <taxon>Spermatophyta</taxon>
        <taxon>Magnoliopsida</taxon>
        <taxon>eudicotyledons</taxon>
        <taxon>Gunneridae</taxon>
        <taxon>Pentapetalae</taxon>
        <taxon>rosids</taxon>
        <taxon>fabids</taxon>
        <taxon>Fabales</taxon>
        <taxon>Fabaceae</taxon>
        <taxon>Papilionoideae</taxon>
        <taxon>50 kb inversion clade</taxon>
        <taxon>NPAAA clade</taxon>
        <taxon>Hologalegina</taxon>
        <taxon>IRL clade</taxon>
        <taxon>Trifolieae</taxon>
        <taxon>Trifolium</taxon>
    </lineage>
</organism>
<proteinExistence type="predicted"/>
<dbReference type="Proteomes" id="UP000236291">
    <property type="component" value="Unassembled WGS sequence"/>
</dbReference>
<reference evidence="1 2" key="1">
    <citation type="journal article" date="2014" name="Am. J. Bot.">
        <title>Genome assembly and annotation for red clover (Trifolium pratense; Fabaceae).</title>
        <authorList>
            <person name="Istvanek J."/>
            <person name="Jaros M."/>
            <person name="Krenek A."/>
            <person name="Repkova J."/>
        </authorList>
    </citation>
    <scope>NUCLEOTIDE SEQUENCE [LARGE SCALE GENOMIC DNA]</scope>
    <source>
        <strain evidence="2">cv. Tatra</strain>
        <tissue evidence="1">Young leaves</tissue>
    </source>
</reference>
<dbReference type="EMBL" id="ASHM01031563">
    <property type="protein sequence ID" value="PNX76969.1"/>
    <property type="molecule type" value="Genomic_DNA"/>
</dbReference>
<sequence length="41" mass="4300">DVAPVDAGVEPSCGKGDGTANWINTFNLNELPPKEDASEKI</sequence>
<accession>A0A2K3LEJ9</accession>
<dbReference type="AlphaFoldDB" id="A0A2K3LEJ9"/>
<evidence type="ECO:0000313" key="2">
    <source>
        <dbReference type="Proteomes" id="UP000236291"/>
    </source>
</evidence>